<feature type="binding site" evidence="11">
    <location>
        <position position="203"/>
    </location>
    <ligand>
        <name>ATP</name>
        <dbReference type="ChEBI" id="CHEBI:30616"/>
    </ligand>
</feature>
<keyword evidence="3 9" id="KW-0436">Ligase</keyword>
<dbReference type="EC" id="6.4.1.1" evidence="2 9"/>
<dbReference type="Gene3D" id="3.20.20.70">
    <property type="entry name" value="Aldolase class I"/>
    <property type="match status" value="1"/>
</dbReference>
<dbReference type="Proteomes" id="UP001229251">
    <property type="component" value="Unassembled WGS sequence"/>
</dbReference>
<evidence type="ECO:0000256" key="6">
    <source>
        <dbReference type="ARBA" id="ARBA00022840"/>
    </source>
</evidence>
<dbReference type="InterPro" id="IPR000891">
    <property type="entry name" value="PYR_CT"/>
</dbReference>
<dbReference type="Gene3D" id="2.40.50.100">
    <property type="match status" value="1"/>
</dbReference>
<keyword evidence="6 9" id="KW-0067">ATP-binding</keyword>
<name>A0AAJ1Q4L6_9LACT</name>
<evidence type="ECO:0000259" key="14">
    <source>
        <dbReference type="PROSITE" id="PS50968"/>
    </source>
</evidence>
<dbReference type="EMBL" id="JASOOE010000001">
    <property type="protein sequence ID" value="MDK7186401.1"/>
    <property type="molecule type" value="Genomic_DNA"/>
</dbReference>
<organism evidence="18 19">
    <name type="scientific">Facklamia hominis</name>
    <dbReference type="NCBI Taxonomy" id="178214"/>
    <lineage>
        <taxon>Bacteria</taxon>
        <taxon>Bacillati</taxon>
        <taxon>Bacillota</taxon>
        <taxon>Bacilli</taxon>
        <taxon>Lactobacillales</taxon>
        <taxon>Aerococcaceae</taxon>
        <taxon>Facklamia</taxon>
    </lineage>
</organism>
<evidence type="ECO:0000313" key="18">
    <source>
        <dbReference type="EMBL" id="MDK7186401.1"/>
    </source>
</evidence>
<evidence type="ECO:0000256" key="11">
    <source>
        <dbReference type="PIRSR" id="PIRSR001594-2"/>
    </source>
</evidence>
<dbReference type="InterPro" id="IPR016185">
    <property type="entry name" value="PreATP-grasp_dom_sf"/>
</dbReference>
<dbReference type="InterPro" id="IPR005481">
    <property type="entry name" value="BC-like_N"/>
</dbReference>
<keyword evidence="7" id="KW-0464">Manganese</keyword>
<dbReference type="SUPFAM" id="SSF51230">
    <property type="entry name" value="Single hybrid motif"/>
    <property type="match status" value="1"/>
</dbReference>
<feature type="domain" description="Biotin carboxylation" evidence="16">
    <location>
        <begin position="3"/>
        <end position="455"/>
    </location>
</feature>
<evidence type="ECO:0000256" key="10">
    <source>
        <dbReference type="PIRSR" id="PIRSR001594-1"/>
    </source>
</evidence>
<dbReference type="InterPro" id="IPR000089">
    <property type="entry name" value="Biotin_lipoyl"/>
</dbReference>
<dbReference type="Pfam" id="PF02785">
    <property type="entry name" value="Biotin_carb_C"/>
    <property type="match status" value="1"/>
</dbReference>
<comment type="function">
    <text evidence="9">Catalyzes a 2-step reaction, involving the ATP-dependent carboxylation of the covalently attached biotin in the first step and the transfer of the carboxyl group to pyruvate in the second.</text>
</comment>
<evidence type="ECO:0000256" key="4">
    <source>
        <dbReference type="ARBA" id="ARBA00022723"/>
    </source>
</evidence>
<dbReference type="SUPFAM" id="SSF52440">
    <property type="entry name" value="PreATP-grasp domain"/>
    <property type="match status" value="1"/>
</dbReference>
<dbReference type="PANTHER" id="PTHR43778:SF2">
    <property type="entry name" value="PYRUVATE CARBOXYLASE, MITOCHONDRIAL"/>
    <property type="match status" value="1"/>
</dbReference>
<dbReference type="Pfam" id="PF02436">
    <property type="entry name" value="PYC_OADA"/>
    <property type="match status" value="1"/>
</dbReference>
<accession>A0AAJ1Q4L6</accession>
<dbReference type="NCBIfam" id="NF006761">
    <property type="entry name" value="PRK09282.1"/>
    <property type="match status" value="1"/>
</dbReference>
<dbReference type="SMART" id="SM00878">
    <property type="entry name" value="Biotin_carb_C"/>
    <property type="match status" value="1"/>
</dbReference>
<evidence type="ECO:0000256" key="7">
    <source>
        <dbReference type="ARBA" id="ARBA00023211"/>
    </source>
</evidence>
<feature type="binding site" evidence="11">
    <location>
        <position position="614"/>
    </location>
    <ligand>
        <name>substrate</name>
    </ligand>
</feature>
<evidence type="ECO:0000256" key="12">
    <source>
        <dbReference type="PIRSR" id="PIRSR001594-3"/>
    </source>
</evidence>
<evidence type="ECO:0000256" key="8">
    <source>
        <dbReference type="ARBA" id="ARBA00023267"/>
    </source>
</evidence>
<dbReference type="InterPro" id="IPR011054">
    <property type="entry name" value="Rudment_hybrid_motif"/>
</dbReference>
<dbReference type="PROSITE" id="PS50991">
    <property type="entry name" value="PYR_CT"/>
    <property type="match status" value="1"/>
</dbReference>
<evidence type="ECO:0000259" key="17">
    <source>
        <dbReference type="PROSITE" id="PS50991"/>
    </source>
</evidence>
<gene>
    <name evidence="18" type="ORF">QP433_00220</name>
</gene>
<keyword evidence="8 9" id="KW-0092">Biotin</keyword>
<comment type="catalytic activity">
    <reaction evidence="9">
        <text>hydrogencarbonate + pyruvate + ATP = oxaloacetate + ADP + phosphate + H(+)</text>
        <dbReference type="Rhea" id="RHEA:20844"/>
        <dbReference type="ChEBI" id="CHEBI:15361"/>
        <dbReference type="ChEBI" id="CHEBI:15378"/>
        <dbReference type="ChEBI" id="CHEBI:16452"/>
        <dbReference type="ChEBI" id="CHEBI:17544"/>
        <dbReference type="ChEBI" id="CHEBI:30616"/>
        <dbReference type="ChEBI" id="CHEBI:43474"/>
        <dbReference type="ChEBI" id="CHEBI:456216"/>
        <dbReference type="EC" id="6.4.1.1"/>
    </reaction>
</comment>
<dbReference type="Gene3D" id="3.30.470.20">
    <property type="entry name" value="ATP-grasp fold, B domain"/>
    <property type="match status" value="1"/>
</dbReference>
<dbReference type="Pfam" id="PF02786">
    <property type="entry name" value="CPSase_L_D2"/>
    <property type="match status" value="1"/>
</dbReference>
<dbReference type="InterPro" id="IPR011761">
    <property type="entry name" value="ATP-grasp"/>
</dbReference>
<dbReference type="InterPro" id="IPR005479">
    <property type="entry name" value="CPAse_ATP-bd"/>
</dbReference>
<feature type="binding site" evidence="12">
    <location>
        <position position="542"/>
    </location>
    <ligand>
        <name>Mn(2+)</name>
        <dbReference type="ChEBI" id="CHEBI:29035"/>
    </ligand>
</feature>
<dbReference type="PROSITE" id="PS50975">
    <property type="entry name" value="ATP_GRASP"/>
    <property type="match status" value="1"/>
</dbReference>
<dbReference type="InterPro" id="IPR011764">
    <property type="entry name" value="Biotin_carboxylation_dom"/>
</dbReference>
<dbReference type="NCBIfam" id="TIGR01235">
    <property type="entry name" value="pyruv_carbox"/>
    <property type="match status" value="1"/>
</dbReference>
<reference evidence="18" key="1">
    <citation type="submission" date="2023-05" db="EMBL/GenBank/DDBJ databases">
        <title>Cataloging the Phylogenetic Diversity of Human Bladder Bacteria.</title>
        <authorList>
            <person name="Du J."/>
        </authorList>
    </citation>
    <scope>NUCLEOTIDE SEQUENCE</scope>
    <source>
        <strain evidence="18">UMB1231</strain>
    </source>
</reference>
<dbReference type="GO" id="GO:0005524">
    <property type="term" value="F:ATP binding"/>
    <property type="evidence" value="ECO:0007669"/>
    <property type="project" value="UniProtKB-UniRule"/>
</dbReference>
<evidence type="ECO:0000256" key="3">
    <source>
        <dbReference type="ARBA" id="ARBA00022598"/>
    </source>
</evidence>
<dbReference type="PROSITE" id="PS50979">
    <property type="entry name" value="BC"/>
    <property type="match status" value="1"/>
</dbReference>
<dbReference type="Gene3D" id="3.10.600.10">
    <property type="entry name" value="pyruvate carboxylase f1077a mutant domain"/>
    <property type="match status" value="1"/>
</dbReference>
<evidence type="ECO:0000259" key="15">
    <source>
        <dbReference type="PROSITE" id="PS50975"/>
    </source>
</evidence>
<dbReference type="FunFam" id="3.30.1490.20:FF:000003">
    <property type="entry name" value="acetyl-CoA carboxylase isoform X1"/>
    <property type="match status" value="1"/>
</dbReference>
<dbReference type="SUPFAM" id="SSF89000">
    <property type="entry name" value="post-HMGL domain-like"/>
    <property type="match status" value="1"/>
</dbReference>
<dbReference type="InterPro" id="IPR013785">
    <property type="entry name" value="Aldolase_TIM"/>
</dbReference>
<feature type="modified residue" description="N6-biotinyllysine" evidence="13">
    <location>
        <position position="1112"/>
    </location>
</feature>
<feature type="binding site" evidence="12">
    <location>
        <position position="741"/>
    </location>
    <ligand>
        <name>Mn(2+)</name>
        <dbReference type="ChEBI" id="CHEBI:29035"/>
    </ligand>
</feature>
<feature type="active site" evidence="10">
    <location>
        <position position="294"/>
    </location>
</feature>
<feature type="domain" description="Lipoyl-binding" evidence="14">
    <location>
        <begin position="1071"/>
        <end position="1146"/>
    </location>
</feature>
<dbReference type="InterPro" id="IPR005482">
    <property type="entry name" value="Biotin_COase_C"/>
</dbReference>
<evidence type="ECO:0000313" key="19">
    <source>
        <dbReference type="Proteomes" id="UP001229251"/>
    </source>
</evidence>
<dbReference type="RefSeq" id="WP_285065109.1">
    <property type="nucleotide sequence ID" value="NZ_JASOOE010000001.1"/>
</dbReference>
<keyword evidence="4 12" id="KW-0479">Metal-binding</keyword>
<dbReference type="FunFam" id="2.40.50.100:FF:000003">
    <property type="entry name" value="Acetyl-CoA carboxylase biotin carboxyl carrier protein"/>
    <property type="match status" value="1"/>
</dbReference>
<feature type="domain" description="ATP-grasp" evidence="15">
    <location>
        <begin position="123"/>
        <end position="319"/>
    </location>
</feature>
<keyword evidence="5 9" id="KW-0547">Nucleotide-binding</keyword>
<feature type="binding site" evidence="11">
    <location>
        <position position="238"/>
    </location>
    <ligand>
        <name>ATP</name>
        <dbReference type="ChEBI" id="CHEBI:30616"/>
    </ligand>
</feature>
<dbReference type="FunFam" id="3.40.50.20:FF:000010">
    <property type="entry name" value="Propionyl-CoA carboxylase subunit alpha"/>
    <property type="match status" value="1"/>
</dbReference>
<feature type="binding site" evidence="12">
    <location>
        <position position="743"/>
    </location>
    <ligand>
        <name>Mn(2+)</name>
        <dbReference type="ChEBI" id="CHEBI:29035"/>
    </ligand>
</feature>
<dbReference type="PROSITE" id="PS50968">
    <property type="entry name" value="BIOTINYL_LIPOYL"/>
    <property type="match status" value="1"/>
</dbReference>
<dbReference type="GO" id="GO:0004736">
    <property type="term" value="F:pyruvate carboxylase activity"/>
    <property type="evidence" value="ECO:0007669"/>
    <property type="project" value="UniProtKB-EC"/>
</dbReference>
<dbReference type="GO" id="GO:0046872">
    <property type="term" value="F:metal ion binding"/>
    <property type="evidence" value="ECO:0007669"/>
    <property type="project" value="UniProtKB-KW"/>
</dbReference>
<evidence type="ECO:0000256" key="5">
    <source>
        <dbReference type="ARBA" id="ARBA00022741"/>
    </source>
</evidence>
<dbReference type="NCBIfam" id="NF009554">
    <property type="entry name" value="PRK12999.1"/>
    <property type="match status" value="1"/>
</dbReference>
<dbReference type="FunFam" id="3.20.20.70:FF:000033">
    <property type="entry name" value="Pyruvate carboxylase"/>
    <property type="match status" value="1"/>
</dbReference>
<keyword evidence="18" id="KW-0670">Pyruvate</keyword>
<evidence type="ECO:0000259" key="16">
    <source>
        <dbReference type="PROSITE" id="PS50979"/>
    </source>
</evidence>
<comment type="cofactor">
    <cofactor evidence="1 9">
        <name>biotin</name>
        <dbReference type="ChEBI" id="CHEBI:57586"/>
    </cofactor>
</comment>
<dbReference type="SUPFAM" id="SSF56059">
    <property type="entry name" value="Glutathione synthetase ATP-binding domain-like"/>
    <property type="match status" value="1"/>
</dbReference>
<dbReference type="PANTHER" id="PTHR43778">
    <property type="entry name" value="PYRUVATE CARBOXYLASE"/>
    <property type="match status" value="1"/>
</dbReference>
<protein>
    <recommendedName>
        <fullName evidence="2 9">Pyruvate carboxylase</fullName>
        <ecNumber evidence="2 9">6.4.1.1</ecNumber>
    </recommendedName>
</protein>
<dbReference type="InterPro" id="IPR011053">
    <property type="entry name" value="Single_hybrid_motif"/>
</dbReference>
<feature type="binding site" evidence="11">
    <location>
        <position position="119"/>
    </location>
    <ligand>
        <name>ATP</name>
        <dbReference type="ChEBI" id="CHEBI:30616"/>
    </ligand>
</feature>
<dbReference type="PIRSF" id="PIRSF001594">
    <property type="entry name" value="Pyruv_carbox"/>
    <property type="match status" value="1"/>
</dbReference>
<sequence>MQTIKKVLIANRGEIAIRIIRACKELDIKTVAIYSTADIGTLHRQKADESYLIGEGMDPTQAYLDIEGIIALAKQKGVDAIHPGYGFLSENQTFARRCQEEGIIFIGPRIEHLQMFGDKTSARQTAMDAGIPVVPGSQGEIHSVEEVYQFAKTYGYPVILKALSGGGGKGMRKVTNDQEAADAYQLVQSEALKSFGDARLYVEKYIENPKHIEVQILGDQAGNLIHLYERDCSIQRRHQKVVEVAPSFSLSPGMRQKLTQASLQLMKHVHYLNAGTCEFLVAGDDFYFIEVNPRVQVEHTITELITHVDIVKTQILIAQGEDLHGPVINIPDQTAIPLDGYAIQCRITTEDPLNHFAPDAGHITGYQSPGGYGVRLDAGDAFTGANISPYYDSLLVKISTYAPSIKATVDKMKRALSELRVRGLKTNIGFLQNIMQDADFVQGNYDTGFIDHKPSLFEITPSRDRGSKILQYIGNVSINGFPGIQKEDHKPHFAKRPILRSANNSVNKHGFKHLLDQQGPKAVIQAIQGQERTLLTDTTLRDAHQSLISTRLRTVDMIPAVSYMNQEFQDYFSFEVWGGATFDVAYNFLKESPWERLDAIRQAAPDSLLQMLFRASNAVGYSNYPDNVIKAFIHEAAQSGIDVFRIFDSLNWVENMKLSIETALQTDKLVEASLCYTGDILNPQRSGVYDLAYYVKMAKELEGLGVHLLAIKDMAGILKPEAAYQLIKTLKEEVALPIHLHSHDTSGNALAMYSRAIDAGVDILDVANQAFSGLTSQPNASSLEILRQGQSNNIQAHIKANEKLADYWKLTRQYYRDFESELQSPWPGVYEYEMPGGQYTNFQFQAASLGLADRFDEILDKYKLVNQLLGDITKVTPSSKVVGDLALFMVQNDLDERSLYERGAELDFPDSVVSFMKGEIGQPPKGMNKQLQALVLKGEASYEDRPGNHLAPYDFDKAREELALMTNQAITDRLVLSYALYPKVVKAFLEFVDAHDLIWRLDTPTFFHGMDINESILYELEEGKTILIELVNIGPTKANGFKTVHFEINGLNYRSEVLDRSFKGKVTVNPKADKSNPNQIAASMPGTITKVLVHAGESVKQNQTLVISEAMKMENAIKAPRDGKVKTLRIEEGAQVSAGDLLLELDPIN</sequence>
<evidence type="ECO:0000256" key="9">
    <source>
        <dbReference type="PIRNR" id="PIRNR001594"/>
    </source>
</evidence>
<dbReference type="Pfam" id="PF00364">
    <property type="entry name" value="Biotin_lipoyl"/>
    <property type="match status" value="1"/>
</dbReference>
<dbReference type="InterPro" id="IPR003379">
    <property type="entry name" value="Carboxylase_cons_dom"/>
</dbReference>
<comment type="caution">
    <text evidence="18">The sequence shown here is derived from an EMBL/GenBank/DDBJ whole genome shotgun (WGS) entry which is preliminary data.</text>
</comment>
<evidence type="ECO:0000256" key="13">
    <source>
        <dbReference type="PIRSR" id="PIRSR001594-4"/>
    </source>
</evidence>
<feature type="modified residue" description="N6-carboxylysine" evidence="13">
    <location>
        <position position="712"/>
    </location>
</feature>
<feature type="binding site" evidence="11">
    <location>
        <position position="876"/>
    </location>
    <ligand>
        <name>substrate</name>
    </ligand>
</feature>
<dbReference type="GO" id="GO:0005737">
    <property type="term" value="C:cytoplasm"/>
    <property type="evidence" value="ECO:0007669"/>
    <property type="project" value="TreeGrafter"/>
</dbReference>
<dbReference type="InterPro" id="IPR005930">
    <property type="entry name" value="Pyruv_COase"/>
</dbReference>
<dbReference type="GO" id="GO:0006094">
    <property type="term" value="P:gluconeogenesis"/>
    <property type="evidence" value="ECO:0007669"/>
    <property type="project" value="InterPro"/>
</dbReference>
<proteinExistence type="predicted"/>
<dbReference type="InterPro" id="IPR055268">
    <property type="entry name" value="PCB-like"/>
</dbReference>
<dbReference type="CDD" id="cd07937">
    <property type="entry name" value="DRE_TIM_PC_TC_5S"/>
    <property type="match status" value="1"/>
</dbReference>
<feature type="domain" description="Pyruvate carboxyltransferase" evidence="17">
    <location>
        <begin position="533"/>
        <end position="804"/>
    </location>
</feature>
<dbReference type="AlphaFoldDB" id="A0AAJ1Q4L6"/>
<dbReference type="PROSITE" id="PS00867">
    <property type="entry name" value="CPSASE_2"/>
    <property type="match status" value="1"/>
</dbReference>
<dbReference type="Pfam" id="PF00289">
    <property type="entry name" value="Biotin_carb_N"/>
    <property type="match status" value="1"/>
</dbReference>
<dbReference type="CDD" id="cd06850">
    <property type="entry name" value="biotinyl_domain"/>
    <property type="match status" value="1"/>
</dbReference>
<dbReference type="Pfam" id="PF00682">
    <property type="entry name" value="HMGL-like"/>
    <property type="match status" value="1"/>
</dbReference>
<evidence type="ECO:0000256" key="1">
    <source>
        <dbReference type="ARBA" id="ARBA00001953"/>
    </source>
</evidence>
<dbReference type="SUPFAM" id="SSF51246">
    <property type="entry name" value="Rudiment single hybrid motif"/>
    <property type="match status" value="1"/>
</dbReference>
<evidence type="ECO:0000256" key="2">
    <source>
        <dbReference type="ARBA" id="ARBA00013057"/>
    </source>
</evidence>
<feature type="binding site" description="via carbamate group" evidence="12">
    <location>
        <position position="712"/>
    </location>
    <ligand>
        <name>Mn(2+)</name>
        <dbReference type="ChEBI" id="CHEBI:29035"/>
    </ligand>
</feature>
<dbReference type="SUPFAM" id="SSF51569">
    <property type="entry name" value="Aldolase"/>
    <property type="match status" value="1"/>
</dbReference>